<accession>A0A4U5N1X9</accession>
<dbReference type="InterPro" id="IPR025615">
    <property type="entry name" value="TILa_dom"/>
</dbReference>
<evidence type="ECO:0000313" key="2">
    <source>
        <dbReference type="EMBL" id="TKR76082.1"/>
    </source>
</evidence>
<dbReference type="Pfam" id="PF12714">
    <property type="entry name" value="TILa"/>
    <property type="match status" value="1"/>
</dbReference>
<dbReference type="AlphaFoldDB" id="A0A4U5N1X9"/>
<dbReference type="OrthoDB" id="4062651at2759"/>
<reference evidence="2 3" key="1">
    <citation type="journal article" date="2015" name="Genome Biol.">
        <title>Comparative genomics of Steinernema reveals deeply conserved gene regulatory networks.</title>
        <authorList>
            <person name="Dillman A.R."/>
            <person name="Macchietto M."/>
            <person name="Porter C.F."/>
            <person name="Rogers A."/>
            <person name="Williams B."/>
            <person name="Antoshechkin I."/>
            <person name="Lee M.M."/>
            <person name="Goodwin Z."/>
            <person name="Lu X."/>
            <person name="Lewis E.E."/>
            <person name="Goodrich-Blair H."/>
            <person name="Stock S.P."/>
            <person name="Adams B.J."/>
            <person name="Sternberg P.W."/>
            <person name="Mortazavi A."/>
        </authorList>
    </citation>
    <scope>NUCLEOTIDE SEQUENCE [LARGE SCALE GENOMIC DNA]</scope>
    <source>
        <strain evidence="2 3">ALL</strain>
    </source>
</reference>
<comment type="caution">
    <text evidence="2">The sequence shown here is derived from an EMBL/GenBank/DDBJ whole genome shotgun (WGS) entry which is preliminary data.</text>
</comment>
<dbReference type="Proteomes" id="UP000298663">
    <property type="component" value="Unassembled WGS sequence"/>
</dbReference>
<keyword evidence="3" id="KW-1185">Reference proteome</keyword>
<proteinExistence type="predicted"/>
<sequence>MEHATIQAFVGPIKMGLRIALQNPKVRFMMIKAVIFVAFIAGLVSCDCDCKIYDEDSGINYLTSELLDLIKVLKERVAKCDGPMNPCDVQPPMKSWLTENCTKKNVCVNNQMYTQPMHCPANSACGRVNGDMTCVCNAGHKWNWNTSVCIKA</sequence>
<feature type="domain" description="TILa" evidence="1">
    <location>
        <begin position="91"/>
        <end position="135"/>
    </location>
</feature>
<organism evidence="2 3">
    <name type="scientific">Steinernema carpocapsae</name>
    <name type="common">Entomopathogenic nematode</name>
    <dbReference type="NCBI Taxonomy" id="34508"/>
    <lineage>
        <taxon>Eukaryota</taxon>
        <taxon>Metazoa</taxon>
        <taxon>Ecdysozoa</taxon>
        <taxon>Nematoda</taxon>
        <taxon>Chromadorea</taxon>
        <taxon>Rhabditida</taxon>
        <taxon>Tylenchina</taxon>
        <taxon>Panagrolaimomorpha</taxon>
        <taxon>Strongyloidoidea</taxon>
        <taxon>Steinernematidae</taxon>
        <taxon>Steinernema</taxon>
    </lineage>
</organism>
<protein>
    <recommendedName>
        <fullName evidence="1">TILa domain-containing protein</fullName>
    </recommendedName>
</protein>
<name>A0A4U5N1X9_STECR</name>
<evidence type="ECO:0000259" key="1">
    <source>
        <dbReference type="Pfam" id="PF12714"/>
    </source>
</evidence>
<reference evidence="2 3" key="2">
    <citation type="journal article" date="2019" name="G3 (Bethesda)">
        <title>Hybrid Assembly of the Genome of the Entomopathogenic Nematode Steinernema carpocapsae Identifies the X-Chromosome.</title>
        <authorList>
            <person name="Serra L."/>
            <person name="Macchietto M."/>
            <person name="Macias-Munoz A."/>
            <person name="McGill C.J."/>
            <person name="Rodriguez I.M."/>
            <person name="Rodriguez B."/>
            <person name="Murad R."/>
            <person name="Mortazavi A."/>
        </authorList>
    </citation>
    <scope>NUCLEOTIDE SEQUENCE [LARGE SCALE GENOMIC DNA]</scope>
    <source>
        <strain evidence="2 3">ALL</strain>
    </source>
</reference>
<dbReference type="EMBL" id="AZBU02000005">
    <property type="protein sequence ID" value="TKR76082.1"/>
    <property type="molecule type" value="Genomic_DNA"/>
</dbReference>
<gene>
    <name evidence="2" type="ORF">L596_017278</name>
</gene>
<evidence type="ECO:0000313" key="3">
    <source>
        <dbReference type="Proteomes" id="UP000298663"/>
    </source>
</evidence>